<evidence type="ECO:0000313" key="2">
    <source>
        <dbReference type="EMBL" id="SEJ89254.1"/>
    </source>
</evidence>
<keyword evidence="1" id="KW-1133">Transmembrane helix</keyword>
<dbReference type="Proteomes" id="UP000199662">
    <property type="component" value="Unassembled WGS sequence"/>
</dbReference>
<evidence type="ECO:0000313" key="3">
    <source>
        <dbReference type="Proteomes" id="UP000199662"/>
    </source>
</evidence>
<name>A0A1H7CJ18_9FIRM</name>
<feature type="transmembrane region" description="Helical" evidence="1">
    <location>
        <begin position="17"/>
        <end position="39"/>
    </location>
</feature>
<accession>A0A1H7CJ18</accession>
<dbReference type="EMBL" id="FNZK01000022">
    <property type="protein sequence ID" value="SEJ89254.1"/>
    <property type="molecule type" value="Genomic_DNA"/>
</dbReference>
<sequence>MLGKIFIVNFKGDQSSITLGLAIALVVLGYLMSLGINCIHKYYLMKQYRPELFHK</sequence>
<organism evidence="2 3">
    <name type="scientific">Propionispira arboris</name>
    <dbReference type="NCBI Taxonomy" id="84035"/>
    <lineage>
        <taxon>Bacteria</taxon>
        <taxon>Bacillati</taxon>
        <taxon>Bacillota</taxon>
        <taxon>Negativicutes</taxon>
        <taxon>Selenomonadales</taxon>
        <taxon>Selenomonadaceae</taxon>
        <taxon>Propionispira</taxon>
    </lineage>
</organism>
<keyword evidence="3" id="KW-1185">Reference proteome</keyword>
<evidence type="ECO:0000256" key="1">
    <source>
        <dbReference type="SAM" id="Phobius"/>
    </source>
</evidence>
<keyword evidence="1" id="KW-0812">Transmembrane</keyword>
<proteinExistence type="predicted"/>
<reference evidence="2 3" key="1">
    <citation type="submission" date="2016-10" db="EMBL/GenBank/DDBJ databases">
        <authorList>
            <person name="de Groot N.N."/>
        </authorList>
    </citation>
    <scope>NUCLEOTIDE SEQUENCE [LARGE SCALE GENOMIC DNA]</scope>
    <source>
        <strain evidence="2 3">DSM 2179</strain>
    </source>
</reference>
<dbReference type="STRING" id="84035.SAMN05660742_12231"/>
<dbReference type="AlphaFoldDB" id="A0A1H7CJ18"/>
<keyword evidence="1" id="KW-0472">Membrane</keyword>
<gene>
    <name evidence="2" type="ORF">SAMN05660742_12231</name>
</gene>
<protein>
    <submittedName>
        <fullName evidence="2">Uncharacterized protein</fullName>
    </submittedName>
</protein>